<dbReference type="EMBL" id="CACSLK010016925">
    <property type="protein sequence ID" value="CAA0818449.1"/>
    <property type="molecule type" value="Genomic_DNA"/>
</dbReference>
<name>A0A9N7R7B5_STRHE</name>
<dbReference type="PANTHER" id="PTHR32410:SF216">
    <property type="entry name" value="PHORBOL-ESTER_DAG-TYPE DOMAIN-CONTAINING PROTEIN"/>
    <property type="match status" value="1"/>
</dbReference>
<accession>A0A9N7R7B5</accession>
<dbReference type="AlphaFoldDB" id="A0A9N7R7B5"/>
<comment type="caution">
    <text evidence="1">The sequence shown here is derived from an EMBL/GenBank/DDBJ whole genome shotgun (WGS) entry which is preliminary data.</text>
</comment>
<keyword evidence="2" id="KW-1185">Reference proteome</keyword>
<evidence type="ECO:0000313" key="2">
    <source>
        <dbReference type="Proteomes" id="UP001153555"/>
    </source>
</evidence>
<protein>
    <recommendedName>
        <fullName evidence="3">Phorbol-ester/DAG-type domain-containing protein</fullName>
    </recommendedName>
</protein>
<dbReference type="OrthoDB" id="1884766at2759"/>
<sequence length="648" mass="73873">MGHGSSKVGHNIPYPEVENLADPDDTNSWTCSACRLPIFSTPFVVDKSGGNNLLLHDQCSDQSLPPELSGHTLHLRGALILRYHLPEEDDDARYYCTRCLSICGSKFYDCQMGDVVDCEVRLDLPCALSVTVLHRSHEHRLTAVKEHAWPMSSHSFVCSACGKQHAPVEESNGRRRFKDAVKAYACTSCDFWIHPDCALLPNAIADTSCHEHPLLLGFSIIRLSRSCRNCTREILASGFYACVDCCYYVHIDCVVNSTLFRFESLLVREAEIPNLLRLPMENEHASVMPRITKTKTHAYPLFRLSTTTSLSESFSLETIRVHEHPLIYHHDAHNDIVRVCNACAQVILPPDPFYSCAHNNNNTCKDLFLHSCCSRYTKIFLSYHRGFCLFIPKVGTKAFNVFECVVCKRKCNGSAYYIEAQQKYMDVVCALMPHSITHDAHGKAHILQGRLEIRESYKYLMRSTCKCCLEKLNDNTVTSYACSNCRSFSIHPHCALLPDTISHKFDRHPLKLITSSSRGEEEEEEEEVEEEEKRLCEICEKEMDLRKWHYGCEECEQYFHANCIPCLDHLSNIKFGFKVSVGCHECPVACIRAVSVDGYRCGHCGENIRESDDIAFECTTCYFRMHKGCVRAYDKNLSKEKNNKTWDR</sequence>
<dbReference type="SUPFAM" id="SSF57889">
    <property type="entry name" value="Cysteine-rich domain"/>
    <property type="match status" value="2"/>
</dbReference>
<dbReference type="PANTHER" id="PTHR32410">
    <property type="entry name" value="CYSTEINE/HISTIDINE-RICH C1 DOMAIN FAMILY PROTEIN"/>
    <property type="match status" value="1"/>
</dbReference>
<reference evidence="1" key="1">
    <citation type="submission" date="2019-12" db="EMBL/GenBank/DDBJ databases">
        <authorList>
            <person name="Scholes J."/>
        </authorList>
    </citation>
    <scope>NUCLEOTIDE SEQUENCE</scope>
</reference>
<evidence type="ECO:0000313" key="1">
    <source>
        <dbReference type="EMBL" id="CAA0818449.1"/>
    </source>
</evidence>
<dbReference type="Proteomes" id="UP001153555">
    <property type="component" value="Unassembled WGS sequence"/>
</dbReference>
<dbReference type="InterPro" id="IPR053192">
    <property type="entry name" value="Vacuole_Formation_Reg"/>
</dbReference>
<organism evidence="1 2">
    <name type="scientific">Striga hermonthica</name>
    <name type="common">Purple witchweed</name>
    <name type="synonym">Buchnera hermonthica</name>
    <dbReference type="NCBI Taxonomy" id="68872"/>
    <lineage>
        <taxon>Eukaryota</taxon>
        <taxon>Viridiplantae</taxon>
        <taxon>Streptophyta</taxon>
        <taxon>Embryophyta</taxon>
        <taxon>Tracheophyta</taxon>
        <taxon>Spermatophyta</taxon>
        <taxon>Magnoliopsida</taxon>
        <taxon>eudicotyledons</taxon>
        <taxon>Gunneridae</taxon>
        <taxon>Pentapetalae</taxon>
        <taxon>asterids</taxon>
        <taxon>lamiids</taxon>
        <taxon>Lamiales</taxon>
        <taxon>Orobanchaceae</taxon>
        <taxon>Buchnereae</taxon>
        <taxon>Striga</taxon>
    </lineage>
</organism>
<gene>
    <name evidence="1" type="ORF">SHERM_01302</name>
</gene>
<evidence type="ECO:0008006" key="3">
    <source>
        <dbReference type="Google" id="ProtNLM"/>
    </source>
</evidence>
<dbReference type="InterPro" id="IPR046349">
    <property type="entry name" value="C1-like_sf"/>
</dbReference>
<proteinExistence type="predicted"/>